<protein>
    <submittedName>
        <fullName evidence="1">Uncharacterized protein</fullName>
    </submittedName>
</protein>
<dbReference type="EMBL" id="CM034403">
    <property type="protein sequence ID" value="KAJ0174695.1"/>
    <property type="molecule type" value="Genomic_DNA"/>
</dbReference>
<accession>A0ACC1CTE1</accession>
<evidence type="ECO:0000313" key="2">
    <source>
        <dbReference type="Proteomes" id="UP000824533"/>
    </source>
</evidence>
<evidence type="ECO:0000313" key="1">
    <source>
        <dbReference type="EMBL" id="KAJ0174695.1"/>
    </source>
</evidence>
<organism evidence="1 2">
    <name type="scientific">Dendrolimus kikuchii</name>
    <dbReference type="NCBI Taxonomy" id="765133"/>
    <lineage>
        <taxon>Eukaryota</taxon>
        <taxon>Metazoa</taxon>
        <taxon>Ecdysozoa</taxon>
        <taxon>Arthropoda</taxon>
        <taxon>Hexapoda</taxon>
        <taxon>Insecta</taxon>
        <taxon>Pterygota</taxon>
        <taxon>Neoptera</taxon>
        <taxon>Endopterygota</taxon>
        <taxon>Lepidoptera</taxon>
        <taxon>Glossata</taxon>
        <taxon>Ditrysia</taxon>
        <taxon>Bombycoidea</taxon>
        <taxon>Lasiocampidae</taxon>
        <taxon>Dendrolimus</taxon>
    </lineage>
</organism>
<keyword evidence="2" id="KW-1185">Reference proteome</keyword>
<name>A0ACC1CTE1_9NEOP</name>
<comment type="caution">
    <text evidence="1">The sequence shown here is derived from an EMBL/GenBank/DDBJ whole genome shotgun (WGS) entry which is preliminary data.</text>
</comment>
<proteinExistence type="predicted"/>
<gene>
    <name evidence="1" type="ORF">K1T71_009803</name>
</gene>
<reference evidence="1 2" key="1">
    <citation type="journal article" date="2021" name="Front. Genet.">
        <title>Chromosome-Level Genome Assembly Reveals Significant Gene Expansion in the Toll and IMD Signaling Pathways of Dendrolimus kikuchii.</title>
        <authorList>
            <person name="Zhou J."/>
            <person name="Wu P."/>
            <person name="Xiong Z."/>
            <person name="Liu N."/>
            <person name="Zhao N."/>
            <person name="Ji M."/>
            <person name="Qiu Y."/>
            <person name="Yang B."/>
        </authorList>
    </citation>
    <scope>NUCLEOTIDE SEQUENCE [LARGE SCALE GENOMIC DNA]</scope>
    <source>
        <strain evidence="1">Ann1</strain>
    </source>
</reference>
<sequence>MGGPRRMSSALLLPFALLSLPHADAVNATTYREEIESSLRLVHAVASGATGALCVTHRYGRLKAPLHAVRWDSARARADLAANLLHHLGLQNIEVLVAVSQGLVMGASPTERAVGARAVALKSDGLVYSAVAWQRYSSGEPIPVIAPQIEKPPDPEYPWYVSAHESETLRSPKFMPSPPGATMDGWWTYARRKHSKYLPLYTIYGLRLTHLLKGVVSLDIDISSLEINQCEANTEHENDNQIYSFHGTHKCHNETTFCEYKPNREVNVHHPGWARGSYICRCRPGYYSIHHPEGFNGSLVEVAYQEHEENGVENWSEPYECQKCQPGCDTCRGPEPCLASYNWPFRISLLVISVTCAVLTVCLTIYTRHHRRVKVFRVASPVFLSITLLGCAIMYMEMAAIFPVLDRYSCIATKWTRHMGFCITYTALLMKTWRVSLTYRVKSAHKLKLTDKQLLQWMAPILLIMLVYLCTWTLSSPPDAEVITDHNGLKFKQCTYNWWDHSLAIGEILFLLWGVRVCYRVRHAESLYNEAKLISIAIYNIFTVNSLMIAFHLLILPQAGPDIKYLLGFIRTQLSTSTTVLLVFLPKVLRVVRGTGDTWDSRARARGVPASSSLNGIGLVADDPPDLYQENEELKEEVQKLAAQIEFMKIVQMEMHNRHLRPRPGGYFTPAANAQLGPQPQSPLHANAIAAGQESTEWSGPV</sequence>
<dbReference type="Proteomes" id="UP000824533">
    <property type="component" value="Linkage Group LG17"/>
</dbReference>